<comment type="caution">
    <text evidence="2">The sequence shown here is derived from an EMBL/GenBank/DDBJ whole genome shotgun (WGS) entry which is preliminary data.</text>
</comment>
<feature type="domain" description="Methyltransferase FkbM" evidence="1">
    <location>
        <begin position="121"/>
        <end position="193"/>
    </location>
</feature>
<dbReference type="SUPFAM" id="SSF53335">
    <property type="entry name" value="S-adenosyl-L-methionine-dependent methyltransferases"/>
    <property type="match status" value="1"/>
</dbReference>
<sequence>MDKSLKRFIERAFGDAIWIEKATPLDDVASLIRRLRPRVPRAPLMRVGGSGDGGYLLPDDLDGIVASLSPGVAAECGFDEELARRGIDVLMADASVEGPPVANPRFHFVRKFVDIWSSDETLSLEELAQSGTRPLPDGDLMLQMDIEGAEYRVLAGTSNELLQRFRILVIEFHALDELFSRFAFGFMRPAFEKLLKSHNVVHIHPNNCTRAVKRGPLTIPPVMEFTFYRKDRPLAEAGAQPQFPHPLDADCMTDRPPLGIPQCWWK</sequence>
<keyword evidence="3" id="KW-1185">Reference proteome</keyword>
<gene>
    <name evidence="2" type="ORF">GIW81_00340</name>
</gene>
<evidence type="ECO:0000313" key="3">
    <source>
        <dbReference type="Proteomes" id="UP000440694"/>
    </source>
</evidence>
<evidence type="ECO:0000259" key="1">
    <source>
        <dbReference type="Pfam" id="PF05050"/>
    </source>
</evidence>
<dbReference type="Proteomes" id="UP000440694">
    <property type="component" value="Unassembled WGS sequence"/>
</dbReference>
<evidence type="ECO:0000313" key="2">
    <source>
        <dbReference type="EMBL" id="MTD92782.1"/>
    </source>
</evidence>
<reference evidence="2 3" key="1">
    <citation type="submission" date="2019-11" db="EMBL/GenBank/DDBJ databases">
        <title>Identification of a novel strain.</title>
        <authorList>
            <person name="Xu Q."/>
            <person name="Wang G."/>
        </authorList>
    </citation>
    <scope>NUCLEOTIDE SEQUENCE [LARGE SCALE GENOMIC DNA]</scope>
    <source>
        <strain evidence="3">xq</strain>
    </source>
</reference>
<dbReference type="AlphaFoldDB" id="A0A6I3KGK0"/>
<dbReference type="RefSeq" id="WP_154737373.1">
    <property type="nucleotide sequence ID" value="NZ_WMBQ01000001.1"/>
</dbReference>
<protein>
    <recommendedName>
        <fullName evidence="1">Methyltransferase FkbM domain-containing protein</fullName>
    </recommendedName>
</protein>
<accession>A0A6I3KGK0</accession>
<dbReference type="Pfam" id="PF05050">
    <property type="entry name" value="Methyltransf_21"/>
    <property type="match status" value="1"/>
</dbReference>
<name>A0A6I3KGK0_9HYPH</name>
<dbReference type="InterPro" id="IPR006342">
    <property type="entry name" value="FkbM_mtfrase"/>
</dbReference>
<dbReference type="InterPro" id="IPR029063">
    <property type="entry name" value="SAM-dependent_MTases_sf"/>
</dbReference>
<proteinExistence type="predicted"/>
<organism evidence="2 3">
    <name type="scientific">Hyphomicrobium album</name>
    <dbReference type="NCBI Taxonomy" id="2665159"/>
    <lineage>
        <taxon>Bacteria</taxon>
        <taxon>Pseudomonadati</taxon>
        <taxon>Pseudomonadota</taxon>
        <taxon>Alphaproteobacteria</taxon>
        <taxon>Hyphomicrobiales</taxon>
        <taxon>Hyphomicrobiaceae</taxon>
        <taxon>Hyphomicrobium</taxon>
    </lineage>
</organism>
<dbReference type="EMBL" id="WMBQ01000001">
    <property type="protein sequence ID" value="MTD92782.1"/>
    <property type="molecule type" value="Genomic_DNA"/>
</dbReference>